<feature type="transmembrane region" description="Helical" evidence="9">
    <location>
        <begin position="416"/>
        <end position="437"/>
    </location>
</feature>
<dbReference type="GO" id="GO:0005516">
    <property type="term" value="F:calmodulin binding"/>
    <property type="evidence" value="ECO:0007669"/>
    <property type="project" value="UniProtKB-KW"/>
</dbReference>
<dbReference type="GO" id="GO:0016020">
    <property type="term" value="C:membrane"/>
    <property type="evidence" value="ECO:0007669"/>
    <property type="project" value="UniProtKB-SubCell"/>
</dbReference>
<dbReference type="EMBL" id="VDCV01000011">
    <property type="protein sequence ID" value="KAB5534658.1"/>
    <property type="molecule type" value="Genomic_DNA"/>
</dbReference>
<evidence type="ECO:0000313" key="10">
    <source>
        <dbReference type="EMBL" id="KAB5534658.1"/>
    </source>
</evidence>
<dbReference type="GO" id="GO:0006952">
    <property type="term" value="P:defense response"/>
    <property type="evidence" value="ECO:0007669"/>
    <property type="project" value="UniProtKB-KW"/>
</dbReference>
<evidence type="ECO:0000256" key="8">
    <source>
        <dbReference type="RuleBase" id="RU280816"/>
    </source>
</evidence>
<comment type="similarity">
    <text evidence="2 8">Belongs to the MLO family.</text>
</comment>
<comment type="subcellular location">
    <subcellularLocation>
        <location evidence="1 8">Membrane</location>
        <topology evidence="1 8">Multi-pass membrane protein</topology>
    </subcellularLocation>
</comment>
<gene>
    <name evidence="8" type="primary">MLO</name>
    <name evidence="10" type="ORF">DKX38_017744</name>
</gene>
<dbReference type="Pfam" id="PF03094">
    <property type="entry name" value="Mlo"/>
    <property type="match status" value="2"/>
</dbReference>
<feature type="transmembrane region" description="Helical" evidence="9">
    <location>
        <begin position="12"/>
        <end position="33"/>
    </location>
</feature>
<evidence type="ECO:0000313" key="11">
    <source>
        <dbReference type="Proteomes" id="UP000326939"/>
    </source>
</evidence>
<proteinExistence type="inferred from homology"/>
<keyword evidence="7 8" id="KW-0568">Pathogenesis-related protein</keyword>
<keyword evidence="4 8" id="KW-0611">Plant defense</keyword>
<dbReference type="InterPro" id="IPR004326">
    <property type="entry name" value="Mlo"/>
</dbReference>
<dbReference type="Proteomes" id="UP000326939">
    <property type="component" value="Chromosome 11"/>
</dbReference>
<feature type="transmembrane region" description="Helical" evidence="9">
    <location>
        <begin position="373"/>
        <end position="396"/>
    </location>
</feature>
<dbReference type="PANTHER" id="PTHR31942">
    <property type="entry name" value="MLO-LIKE PROTEIN 1"/>
    <property type="match status" value="1"/>
</dbReference>
<feature type="transmembrane region" description="Helical" evidence="9">
    <location>
        <begin position="290"/>
        <end position="308"/>
    </location>
</feature>
<evidence type="ECO:0000256" key="4">
    <source>
        <dbReference type="ARBA" id="ARBA00022821"/>
    </source>
</evidence>
<comment type="caution">
    <text evidence="10">The sequence shown here is derived from an EMBL/GenBank/DDBJ whole genome shotgun (WGS) entry which is preliminary data.</text>
</comment>
<evidence type="ECO:0000256" key="2">
    <source>
        <dbReference type="ARBA" id="ARBA00006574"/>
    </source>
</evidence>
<evidence type="ECO:0000256" key="3">
    <source>
        <dbReference type="ARBA" id="ARBA00022692"/>
    </source>
</evidence>
<feature type="transmembrane region" description="Helical" evidence="9">
    <location>
        <begin position="328"/>
        <end position="353"/>
    </location>
</feature>
<keyword evidence="6 8" id="KW-0472">Membrane</keyword>
<feature type="transmembrane region" description="Helical" evidence="9">
    <location>
        <begin position="137"/>
        <end position="158"/>
    </location>
</feature>
<keyword evidence="8" id="KW-0112">Calmodulin-binding</keyword>
<accession>A0A5N5KX28</accession>
<reference evidence="11" key="1">
    <citation type="journal article" date="2019" name="Gigascience">
        <title>De novo genome assembly of the endangered Acer yangbiense, a plant species with extremely small populations endemic to Yunnan Province, China.</title>
        <authorList>
            <person name="Yang J."/>
            <person name="Wariss H.M."/>
            <person name="Tao L."/>
            <person name="Zhang R."/>
            <person name="Yun Q."/>
            <person name="Hollingsworth P."/>
            <person name="Dao Z."/>
            <person name="Luo G."/>
            <person name="Guo H."/>
            <person name="Ma Y."/>
            <person name="Sun W."/>
        </authorList>
    </citation>
    <scope>NUCLEOTIDE SEQUENCE [LARGE SCALE GENOMIC DNA]</scope>
    <source>
        <strain evidence="11">cv. br00</strain>
    </source>
</reference>
<dbReference type="AlphaFoldDB" id="A0A5N5KX28"/>
<dbReference type="PANTHER" id="PTHR31942:SF77">
    <property type="entry name" value="MLO-LIKE PROTEIN 14"/>
    <property type="match status" value="1"/>
</dbReference>
<keyword evidence="3 8" id="KW-0812">Transmembrane</keyword>
<evidence type="ECO:0000256" key="7">
    <source>
        <dbReference type="ARBA" id="ARBA00023265"/>
    </source>
</evidence>
<evidence type="ECO:0000256" key="5">
    <source>
        <dbReference type="ARBA" id="ARBA00022989"/>
    </source>
</evidence>
<keyword evidence="11" id="KW-1185">Reference proteome</keyword>
<organism evidence="10 11">
    <name type="scientific">Salix brachista</name>
    <dbReference type="NCBI Taxonomy" id="2182728"/>
    <lineage>
        <taxon>Eukaryota</taxon>
        <taxon>Viridiplantae</taxon>
        <taxon>Streptophyta</taxon>
        <taxon>Embryophyta</taxon>
        <taxon>Tracheophyta</taxon>
        <taxon>Spermatophyta</taxon>
        <taxon>Magnoliopsida</taxon>
        <taxon>eudicotyledons</taxon>
        <taxon>Gunneridae</taxon>
        <taxon>Pentapetalae</taxon>
        <taxon>rosids</taxon>
        <taxon>fabids</taxon>
        <taxon>Malpighiales</taxon>
        <taxon>Salicaceae</taxon>
        <taxon>Saliceae</taxon>
        <taxon>Salix</taxon>
    </lineage>
</organism>
<feature type="transmembrane region" description="Helical" evidence="9">
    <location>
        <begin position="63"/>
        <end position="83"/>
    </location>
</feature>
<feature type="transmembrane region" description="Helical" evidence="9">
    <location>
        <begin position="258"/>
        <end position="278"/>
    </location>
</feature>
<evidence type="ECO:0000256" key="9">
    <source>
        <dbReference type="SAM" id="Phobius"/>
    </source>
</evidence>
<sequence length="566" mass="65502">MEEETNEMRSLALTPTWSVATVLTIFVAVSLIVERSIHRLCNWLRETERNPLLATVEKMKEELMLLGFISLLLTATSSTIANICIPSKFYEGHFAPCTRPEMDEGVEHNSSEGRKLEMLSEHEPFVSYQALERLHRFIFVMAITHISYSCLTMLLAIVKIHSWRAWEELARMDCHDVLTEINRKKTLRRQTTFVRHHASSPLFKNSFLIWVTCFFRQFGPSVVHTDYLTLRKGFILNHNLSLKYDFHSYMIRSMEEEFHRIVGVSAPLWGFVVAFMLFNVKGNGYGGSNLYFWISAIPITVSAGSFEFKFYQPLVFCKWNFPRQKQKLVLLVGAKLQHVIATLTLETAGLTGHSVAGKLKPRDDLFWFKKPELFLPLIHFILFQNAFELASFFWFWWQFGYRSCFIRNHLLVYIRLVLGFAGQFLCSYSTLPLYALVTQMGTNCKPALFSQRIRETIIEWGKEARRKTRDGIFTDDSTMHTDTRTVMFEEENHHLLDILENDAIPATQIELQPASFIPASPTTVANETSRRVATPFFRSSASVPSSERSYFHVEDMPRSSSMPIRK</sequence>
<evidence type="ECO:0000256" key="6">
    <source>
        <dbReference type="ARBA" id="ARBA00023136"/>
    </source>
</evidence>
<comment type="domain">
    <text evidence="8">The C-terminus contains a calmodulin-binding domain, which binds calmodulin in a calcium-dependent fashion.</text>
</comment>
<comment type="function">
    <text evidence="8">May be involved in modulation of pathogen defense and leaf cell death.</text>
</comment>
<keyword evidence="5 8" id="KW-1133">Transmembrane helix</keyword>
<evidence type="ECO:0000256" key="1">
    <source>
        <dbReference type="ARBA" id="ARBA00004141"/>
    </source>
</evidence>
<protein>
    <recommendedName>
        <fullName evidence="8">MLO-like protein</fullName>
    </recommendedName>
</protein>
<name>A0A5N5KX28_9ROSI</name>